<gene>
    <name evidence="1" type="ORF">GCM10012285_41900</name>
</gene>
<keyword evidence="2" id="KW-1185">Reference proteome</keyword>
<dbReference type="EMBL" id="BMND01000018">
    <property type="protein sequence ID" value="GGN51612.1"/>
    <property type="molecule type" value="Genomic_DNA"/>
</dbReference>
<proteinExistence type="predicted"/>
<reference evidence="2" key="1">
    <citation type="journal article" date="2019" name="Int. J. Syst. Evol. Microbiol.">
        <title>The Global Catalogue of Microorganisms (GCM) 10K type strain sequencing project: providing services to taxonomists for standard genome sequencing and annotation.</title>
        <authorList>
            <consortium name="The Broad Institute Genomics Platform"/>
            <consortium name="The Broad Institute Genome Sequencing Center for Infectious Disease"/>
            <person name="Wu L."/>
            <person name="Ma J."/>
        </authorList>
    </citation>
    <scope>NUCLEOTIDE SEQUENCE [LARGE SCALE GENOMIC DNA]</scope>
    <source>
        <strain evidence="2">CGMCC 4.7323</strain>
    </source>
</reference>
<evidence type="ECO:0000313" key="1">
    <source>
        <dbReference type="EMBL" id="GGN51612.1"/>
    </source>
</evidence>
<protein>
    <submittedName>
        <fullName evidence="1">Uncharacterized protein</fullName>
    </submittedName>
</protein>
<dbReference type="Proteomes" id="UP000600080">
    <property type="component" value="Unassembled WGS sequence"/>
</dbReference>
<evidence type="ECO:0000313" key="2">
    <source>
        <dbReference type="Proteomes" id="UP000600080"/>
    </source>
</evidence>
<organism evidence="1 2">
    <name type="scientific">Streptomyces kronopolitis</name>
    <dbReference type="NCBI Taxonomy" id="1612435"/>
    <lineage>
        <taxon>Bacteria</taxon>
        <taxon>Bacillati</taxon>
        <taxon>Actinomycetota</taxon>
        <taxon>Actinomycetes</taxon>
        <taxon>Kitasatosporales</taxon>
        <taxon>Streptomycetaceae</taxon>
        <taxon>Streptomyces</taxon>
    </lineage>
</organism>
<sequence>MQQRFGKAAKNSERDATRSHLAQGWLKVKQLVQDYDALAGLQNLSATVATIADKAGEQIQHPPDGTRRRHREQLLETSVESWLNLHSTQEETDDHAHVIDVLAATRLLKNQGPDVAAYDPATGSAFLMQAKHHPQSARHRAIARRLLGLATLHDADPQTVLDAAAQCAAQMTYTAAATTAEADASQPALTVEERLTRLEHLVDGLREDGRATAPAG</sequence>
<name>A0ABQ2JQ40_9ACTN</name>
<comment type="caution">
    <text evidence="1">The sequence shown here is derived from an EMBL/GenBank/DDBJ whole genome shotgun (WGS) entry which is preliminary data.</text>
</comment>
<accession>A0ABQ2JQ40</accession>